<dbReference type="PANTHER" id="PTHR43353">
    <property type="entry name" value="SUCCINATE-SEMIALDEHYDE DEHYDROGENASE, MITOCHONDRIAL"/>
    <property type="match status" value="1"/>
</dbReference>
<dbReference type="Pfam" id="PF00171">
    <property type="entry name" value="Aldedh"/>
    <property type="match status" value="1"/>
</dbReference>
<dbReference type="FunFam" id="3.40.605.10:FF:000005">
    <property type="entry name" value="Succinate-semialdehyde dehydrogenase I"/>
    <property type="match status" value="1"/>
</dbReference>
<evidence type="ECO:0000256" key="2">
    <source>
        <dbReference type="ARBA" id="ARBA00009986"/>
    </source>
</evidence>
<evidence type="ECO:0000256" key="6">
    <source>
        <dbReference type="ARBA" id="ARBA00030806"/>
    </source>
</evidence>
<comment type="caution">
    <text evidence="8">The sequence shown here is derived from an EMBL/GenBank/DDBJ whole genome shotgun (WGS) entry which is preliminary data.</text>
</comment>
<dbReference type="CDD" id="cd07103">
    <property type="entry name" value="ALDH_F5_SSADH_GabD"/>
    <property type="match status" value="1"/>
</dbReference>
<dbReference type="GO" id="GO:0004777">
    <property type="term" value="F:succinate-semialdehyde dehydrogenase (NAD+) activity"/>
    <property type="evidence" value="ECO:0007669"/>
    <property type="project" value="UniProtKB-EC"/>
</dbReference>
<dbReference type="PANTHER" id="PTHR43353:SF5">
    <property type="entry name" value="SUCCINATE-SEMIALDEHYDE DEHYDROGENASE, MITOCHONDRIAL"/>
    <property type="match status" value="1"/>
</dbReference>
<dbReference type="OrthoDB" id="310895at2759"/>
<dbReference type="InterPro" id="IPR015590">
    <property type="entry name" value="Aldehyde_DH_dom"/>
</dbReference>
<accession>A0A7J7JSU3</accession>
<evidence type="ECO:0000256" key="4">
    <source>
        <dbReference type="ARBA" id="ARBA00019842"/>
    </source>
</evidence>
<evidence type="ECO:0000313" key="8">
    <source>
        <dbReference type="EMBL" id="KAF6028508.1"/>
    </source>
</evidence>
<dbReference type="Proteomes" id="UP000593567">
    <property type="component" value="Unassembled WGS sequence"/>
</dbReference>
<feature type="domain" description="Aldehyde dehydrogenase" evidence="7">
    <location>
        <begin position="16"/>
        <end position="478"/>
    </location>
</feature>
<evidence type="ECO:0000256" key="1">
    <source>
        <dbReference type="ARBA" id="ARBA00005176"/>
    </source>
</evidence>
<gene>
    <name evidence="8" type="ORF">EB796_013204</name>
</gene>
<dbReference type="InterPro" id="IPR016161">
    <property type="entry name" value="Ald_DH/histidinol_DH"/>
</dbReference>
<evidence type="ECO:0000256" key="3">
    <source>
        <dbReference type="ARBA" id="ARBA00013051"/>
    </source>
</evidence>
<dbReference type="EMBL" id="VXIV02001945">
    <property type="protein sequence ID" value="KAF6028508.1"/>
    <property type="molecule type" value="Genomic_DNA"/>
</dbReference>
<dbReference type="InterPro" id="IPR016162">
    <property type="entry name" value="Ald_DH_N"/>
</dbReference>
<comment type="pathway">
    <text evidence="1">Amino-acid degradation; 4-aminobutanoate degradation.</text>
</comment>
<name>A0A7J7JSU3_BUGNE</name>
<protein>
    <recommendedName>
        <fullName evidence="4">Succinate-semialdehyde dehydrogenase, mitochondrial</fullName>
        <ecNumber evidence="3">1.2.1.24</ecNumber>
    </recommendedName>
    <alternativeName>
        <fullName evidence="6">NAD(+)-dependent succinic semialdehyde dehydrogenase</fullName>
    </alternativeName>
</protein>
<dbReference type="FunFam" id="3.40.309.10:FF:000004">
    <property type="entry name" value="Succinate-semialdehyde dehydrogenase I"/>
    <property type="match status" value="1"/>
</dbReference>
<dbReference type="Gene3D" id="3.40.309.10">
    <property type="entry name" value="Aldehyde Dehydrogenase, Chain A, domain 2"/>
    <property type="match status" value="1"/>
</dbReference>
<comment type="similarity">
    <text evidence="2">Belongs to the aldehyde dehydrogenase family.</text>
</comment>
<organism evidence="8 9">
    <name type="scientific">Bugula neritina</name>
    <name type="common">Brown bryozoan</name>
    <name type="synonym">Sertularia neritina</name>
    <dbReference type="NCBI Taxonomy" id="10212"/>
    <lineage>
        <taxon>Eukaryota</taxon>
        <taxon>Metazoa</taxon>
        <taxon>Spiralia</taxon>
        <taxon>Lophotrochozoa</taxon>
        <taxon>Bryozoa</taxon>
        <taxon>Gymnolaemata</taxon>
        <taxon>Cheilostomatida</taxon>
        <taxon>Flustrina</taxon>
        <taxon>Buguloidea</taxon>
        <taxon>Bugulidae</taxon>
        <taxon>Bugula</taxon>
    </lineage>
</organism>
<dbReference type="GO" id="GO:0005739">
    <property type="term" value="C:mitochondrion"/>
    <property type="evidence" value="ECO:0007669"/>
    <property type="project" value="TreeGrafter"/>
</dbReference>
<dbReference type="InterPro" id="IPR050740">
    <property type="entry name" value="Aldehyde_DH_Superfamily"/>
</dbReference>
<dbReference type="InterPro" id="IPR016163">
    <property type="entry name" value="Ald_DH_C"/>
</dbReference>
<proteinExistence type="inferred from homology"/>
<dbReference type="SUPFAM" id="SSF53720">
    <property type="entry name" value="ALDH-like"/>
    <property type="match status" value="1"/>
</dbReference>
<evidence type="ECO:0000313" key="9">
    <source>
        <dbReference type="Proteomes" id="UP000593567"/>
    </source>
</evidence>
<dbReference type="GO" id="GO:0009450">
    <property type="term" value="P:gamma-aminobutyric acid catabolic process"/>
    <property type="evidence" value="ECO:0007669"/>
    <property type="project" value="TreeGrafter"/>
</dbReference>
<dbReference type="EC" id="1.2.1.24" evidence="3"/>
<evidence type="ECO:0000259" key="7">
    <source>
        <dbReference type="Pfam" id="PF00171"/>
    </source>
</evidence>
<evidence type="ECO:0000256" key="5">
    <source>
        <dbReference type="ARBA" id="ARBA00023002"/>
    </source>
</evidence>
<reference evidence="8" key="1">
    <citation type="submission" date="2020-06" db="EMBL/GenBank/DDBJ databases">
        <title>Draft genome of Bugula neritina, a colonial animal packing powerful symbionts and potential medicines.</title>
        <authorList>
            <person name="Rayko M."/>
        </authorList>
    </citation>
    <scope>NUCLEOTIDE SEQUENCE [LARGE SCALE GENOMIC DNA]</scope>
    <source>
        <strain evidence="8">Kwan_BN1</strain>
    </source>
</reference>
<keyword evidence="9" id="KW-1185">Reference proteome</keyword>
<keyword evidence="5" id="KW-0560">Oxidoreductase</keyword>
<sequence length="485" mass="52908">MSLSLRRSESYINGEWVKGRAEKLFQVFNPKNGSIIGEVYDLDAEDTKAAVDAAYEAFGPWSKKTAKERSALLYKWYSLLMENISELGEMLTEENGKPIAESKKETKLAASFLDWYSAEARRVYGETIEFPVTNRRSIIRKEPIGVAGIILPWNVPIAMLTRKVGPALAAGCTVIVKNPEDTPYTTTALVELANRAGIPRGVLNIVSCSRSNAAGIGQLFSSDPKVSTVSFTGSCEVGKLLMSQCAKQVKRISLELGGLCPFIIFDSADLSKVISGTLHSKFGNCGQKCISPQFFFIQKGIYDKAVEELTKLTKSLKMGDPMDSTTSIGPLINSRGLEKVERLVNDAKSKGATVICGGSKATDVGELYFQPTLLTGITEDMDILHQEVFGPVICIIKFNYEEEVIRKANNTKSGLASYFYSSDISQCYRVMEALQAGLIGCNDTTVSSAETPFGGYKQSGIGREGGKYGMDEFLQIKMCAIGIDI</sequence>
<dbReference type="FunFam" id="3.40.605.10:FF:000026">
    <property type="entry name" value="Aldehyde dehydrogenase, putative"/>
    <property type="match status" value="1"/>
</dbReference>
<dbReference type="AlphaFoldDB" id="A0A7J7JSU3"/>
<dbReference type="Gene3D" id="3.40.605.10">
    <property type="entry name" value="Aldehyde Dehydrogenase, Chain A, domain 1"/>
    <property type="match status" value="1"/>
</dbReference>